<feature type="coiled-coil region" evidence="1">
    <location>
        <begin position="420"/>
        <end position="447"/>
    </location>
</feature>
<reference evidence="4" key="1">
    <citation type="submission" date="2023-07" db="EMBL/GenBank/DDBJ databases">
        <title>Chromosome-level genome assembly of Artemia franciscana.</title>
        <authorList>
            <person name="Jo E."/>
        </authorList>
    </citation>
    <scope>NUCLEOTIDE SEQUENCE</scope>
    <source>
        <tissue evidence="4">Whole body</tissue>
    </source>
</reference>
<evidence type="ECO:0000313" key="5">
    <source>
        <dbReference type="Proteomes" id="UP001187531"/>
    </source>
</evidence>
<proteinExistence type="predicted"/>
<feature type="region of interest" description="Disordered" evidence="2">
    <location>
        <begin position="15"/>
        <end position="50"/>
    </location>
</feature>
<name>A0AA88HBN6_ARTSF</name>
<protein>
    <submittedName>
        <fullName evidence="4">Uncharacterized protein</fullName>
    </submittedName>
</protein>
<accession>A0AA88HBN6</accession>
<keyword evidence="3" id="KW-0812">Transmembrane</keyword>
<dbReference type="EMBL" id="JAVRJZ010000261">
    <property type="protein sequence ID" value="KAK2702556.1"/>
    <property type="molecule type" value="Genomic_DNA"/>
</dbReference>
<organism evidence="4 5">
    <name type="scientific">Artemia franciscana</name>
    <name type="common">Brine shrimp</name>
    <name type="synonym">Artemia sanfranciscana</name>
    <dbReference type="NCBI Taxonomy" id="6661"/>
    <lineage>
        <taxon>Eukaryota</taxon>
        <taxon>Metazoa</taxon>
        <taxon>Ecdysozoa</taxon>
        <taxon>Arthropoda</taxon>
        <taxon>Crustacea</taxon>
        <taxon>Branchiopoda</taxon>
        <taxon>Anostraca</taxon>
        <taxon>Artemiidae</taxon>
        <taxon>Artemia</taxon>
    </lineage>
</organism>
<sequence>MDRCPVSDNEIIQLLEEDEENKDAKASGSDSEDDSAEAQDLELSDSDEEDPTYVLCDDFCQNLVIFDDFENLDVSNNIWVDNDDWEITADTEFVPLWKTKTLRFKDTNEDVKSRSLCTKQIIESLNCLFLRLEVKIPSNAYKNSDRLKIEVIDSVNGSRVVLRSFGSTPLVTWLNFTVESEKIPLKQYQNLDVSNNIWVDNDDWEITADTEFVPLWKTKTLRFKDTNEEVKSRSLCTKQVIDSFNCLSLRLEVKIPSNAYTNSDRLKIEVIDSVNGSRVVLRSFGSTPLVTWLNFTVESEKIPLKQYQFCVTGNYSTFRQEILVSRLYAIFTEEEIVSTGTLTVSSTTITASSIYSGTTHSSKTSEGTIATTMAILPTTAETGTPGQPPYSYSVPIGLVVSILVLSGIAVFLAVVILLTLRRKQNKLEAMIETINRTQKNEEAINRNQKNEELGERFRGVAPYEMTVPVCYSNQAHLA</sequence>
<comment type="caution">
    <text evidence="4">The sequence shown here is derived from an EMBL/GenBank/DDBJ whole genome shotgun (WGS) entry which is preliminary data.</text>
</comment>
<feature type="compositionally biased region" description="Acidic residues" evidence="2">
    <location>
        <begin position="30"/>
        <end position="50"/>
    </location>
</feature>
<keyword evidence="1" id="KW-0175">Coiled coil</keyword>
<keyword evidence="3" id="KW-0472">Membrane</keyword>
<feature type="transmembrane region" description="Helical" evidence="3">
    <location>
        <begin position="396"/>
        <end position="420"/>
    </location>
</feature>
<evidence type="ECO:0000256" key="3">
    <source>
        <dbReference type="SAM" id="Phobius"/>
    </source>
</evidence>
<keyword evidence="5" id="KW-1185">Reference proteome</keyword>
<keyword evidence="3" id="KW-1133">Transmembrane helix</keyword>
<gene>
    <name evidence="4" type="ORF">QYM36_018833</name>
</gene>
<dbReference type="AlphaFoldDB" id="A0AA88HBN6"/>
<evidence type="ECO:0000256" key="1">
    <source>
        <dbReference type="SAM" id="Coils"/>
    </source>
</evidence>
<dbReference type="Proteomes" id="UP001187531">
    <property type="component" value="Unassembled WGS sequence"/>
</dbReference>
<evidence type="ECO:0000256" key="2">
    <source>
        <dbReference type="SAM" id="MobiDB-lite"/>
    </source>
</evidence>
<evidence type="ECO:0000313" key="4">
    <source>
        <dbReference type="EMBL" id="KAK2702556.1"/>
    </source>
</evidence>